<comment type="catalytic activity">
    <reaction evidence="4">
        <text>5-carboxymethoxyuridine(34) in tRNA + S-adenosyl-L-methionine = 5-methoxycarbonylmethoxyuridine(34) in tRNA + S-adenosyl-L-homocysteine</text>
        <dbReference type="Rhea" id="RHEA:54080"/>
        <dbReference type="Rhea" id="RHEA-COMP:13383"/>
        <dbReference type="Rhea" id="RHEA-COMP:13781"/>
        <dbReference type="ChEBI" id="CHEBI:57856"/>
        <dbReference type="ChEBI" id="CHEBI:59789"/>
        <dbReference type="ChEBI" id="CHEBI:136879"/>
        <dbReference type="ChEBI" id="CHEBI:138053"/>
    </reaction>
</comment>
<dbReference type="EMBL" id="BMLS01000006">
    <property type="protein sequence ID" value="GGO73230.1"/>
    <property type="molecule type" value="Genomic_DNA"/>
</dbReference>
<reference evidence="5" key="2">
    <citation type="submission" date="2020-09" db="EMBL/GenBank/DDBJ databases">
        <authorList>
            <person name="Sun Q."/>
            <person name="Zhou Y."/>
        </authorList>
    </citation>
    <scope>NUCLEOTIDE SEQUENCE</scope>
    <source>
        <strain evidence="5">CGMCC 1.7086</strain>
    </source>
</reference>
<accession>A0A917Z597</accession>
<dbReference type="CDD" id="cd02440">
    <property type="entry name" value="AdoMet_MTases"/>
    <property type="match status" value="1"/>
</dbReference>
<proteinExistence type="inferred from homology"/>
<dbReference type="AlphaFoldDB" id="A0A917Z597"/>
<comment type="similarity">
    <text evidence="4">Belongs to the class I-like SAM-binding methyltransferase superfamily. CmoM family.</text>
</comment>
<keyword evidence="1 4" id="KW-0489">Methyltransferase</keyword>
<sequence length="254" mass="28617">MHKQYSQDQSFDRIAEKFEKNIYGTTKGRLRHELLEHYLLQHLSAAPMRVLDAGGGTGVMSQTLAALGHQVLLNDVSEDALSIARQKLADFPQVSYHCGPLQSLAEQEPFDLILCHAVLEWLSQPLDAIDGLLAKLAPGGKLSLSFFNRDAHLFSNIIYGNFDYIDKDFVVPNRVRLNPNKAVCPAEVLRFLEAAGMQVVHKAGIRCFHDYVRDKSIQTTHYEQLKAKELEYGTSHPYVWLGRYFHLIAIKPGG</sequence>
<dbReference type="PANTHER" id="PTHR43464:SF19">
    <property type="entry name" value="UBIQUINONE BIOSYNTHESIS O-METHYLTRANSFERASE, MITOCHONDRIAL"/>
    <property type="match status" value="1"/>
</dbReference>
<keyword evidence="3 4" id="KW-0949">S-adenosyl-L-methionine</keyword>
<keyword evidence="4" id="KW-0819">tRNA processing</keyword>
<dbReference type="HAMAP" id="MF_02057">
    <property type="entry name" value="tRNA_methyltr_CmoM"/>
    <property type="match status" value="1"/>
</dbReference>
<comment type="function">
    <text evidence="4">Catalyzes the methylation of 5-carboxymethoxyuridine (cmo5U) to form 5-methoxycarbonylmethoxyuridine (mcmo5U) at position 34 in tRNAs.</text>
</comment>
<dbReference type="Proteomes" id="UP000606935">
    <property type="component" value="Unassembled WGS sequence"/>
</dbReference>
<dbReference type="RefSeq" id="WP_188697788.1">
    <property type="nucleotide sequence ID" value="NZ_BMLS01000006.1"/>
</dbReference>
<dbReference type="SUPFAM" id="SSF53335">
    <property type="entry name" value="S-adenosyl-L-methionine-dependent methyltransferases"/>
    <property type="match status" value="1"/>
</dbReference>
<feature type="binding site" evidence="4">
    <location>
        <begin position="54"/>
        <end position="55"/>
    </location>
    <ligand>
        <name>S-adenosyl-L-methionine</name>
        <dbReference type="ChEBI" id="CHEBI:59789"/>
    </ligand>
</feature>
<name>A0A917Z597_9ALTE</name>
<dbReference type="Gene3D" id="3.40.50.150">
    <property type="entry name" value="Vaccinia Virus protein VP39"/>
    <property type="match status" value="1"/>
</dbReference>
<feature type="binding site" evidence="4">
    <location>
        <position position="116"/>
    </location>
    <ligand>
        <name>S-adenosyl-L-methionine</name>
        <dbReference type="ChEBI" id="CHEBI:59789"/>
    </ligand>
</feature>
<dbReference type="GO" id="GO:0097697">
    <property type="term" value="F:tRNA (5-carboxymethoxyuridine(34)-5-O)-methyltransferase activity"/>
    <property type="evidence" value="ECO:0007669"/>
    <property type="project" value="UniProtKB-UniRule"/>
</dbReference>
<organism evidence="5 6">
    <name type="scientific">Bowmanella pacifica</name>
    <dbReference type="NCBI Taxonomy" id="502051"/>
    <lineage>
        <taxon>Bacteria</taxon>
        <taxon>Pseudomonadati</taxon>
        <taxon>Pseudomonadota</taxon>
        <taxon>Gammaproteobacteria</taxon>
        <taxon>Alteromonadales</taxon>
        <taxon>Alteromonadaceae</taxon>
        <taxon>Bowmanella</taxon>
    </lineage>
</organism>
<evidence type="ECO:0000256" key="4">
    <source>
        <dbReference type="HAMAP-Rule" id="MF_02057"/>
    </source>
</evidence>
<gene>
    <name evidence="4 5" type="primary">cmoM</name>
    <name evidence="5" type="ORF">GCM10010982_33280</name>
</gene>
<dbReference type="GO" id="GO:0032259">
    <property type="term" value="P:methylation"/>
    <property type="evidence" value="ECO:0007669"/>
    <property type="project" value="UniProtKB-KW"/>
</dbReference>
<dbReference type="PANTHER" id="PTHR43464">
    <property type="entry name" value="METHYLTRANSFERASE"/>
    <property type="match status" value="1"/>
</dbReference>
<feature type="binding site" evidence="4">
    <location>
        <position position="75"/>
    </location>
    <ligand>
        <name>S-adenosyl-L-methionine</name>
        <dbReference type="ChEBI" id="CHEBI:59789"/>
    </ligand>
</feature>
<reference evidence="5" key="1">
    <citation type="journal article" date="2014" name="Int. J. Syst. Evol. Microbiol.">
        <title>Complete genome sequence of Corynebacterium casei LMG S-19264T (=DSM 44701T), isolated from a smear-ripened cheese.</title>
        <authorList>
            <consortium name="US DOE Joint Genome Institute (JGI-PGF)"/>
            <person name="Walter F."/>
            <person name="Albersmeier A."/>
            <person name="Kalinowski J."/>
            <person name="Ruckert C."/>
        </authorList>
    </citation>
    <scope>NUCLEOTIDE SEQUENCE</scope>
    <source>
        <strain evidence="5">CGMCC 1.7086</strain>
    </source>
</reference>
<dbReference type="EC" id="2.1.1.-" evidence="4"/>
<comment type="caution">
    <text evidence="5">The sequence shown here is derived from an EMBL/GenBank/DDBJ whole genome shotgun (WGS) entry which is preliminary data.</text>
</comment>
<keyword evidence="6" id="KW-1185">Reference proteome</keyword>
<evidence type="ECO:0000256" key="3">
    <source>
        <dbReference type="ARBA" id="ARBA00022691"/>
    </source>
</evidence>
<feature type="binding site" evidence="4">
    <location>
        <position position="31"/>
    </location>
    <ligand>
        <name>S-adenosyl-L-methionine</name>
        <dbReference type="ChEBI" id="CHEBI:59789"/>
    </ligand>
</feature>
<dbReference type="InterPro" id="IPR029063">
    <property type="entry name" value="SAM-dependent_MTases_sf"/>
</dbReference>
<evidence type="ECO:0000313" key="5">
    <source>
        <dbReference type="EMBL" id="GGO73230.1"/>
    </source>
</evidence>
<dbReference type="Pfam" id="PF13489">
    <property type="entry name" value="Methyltransf_23"/>
    <property type="match status" value="1"/>
</dbReference>
<evidence type="ECO:0000313" key="6">
    <source>
        <dbReference type="Proteomes" id="UP000606935"/>
    </source>
</evidence>
<evidence type="ECO:0000256" key="2">
    <source>
        <dbReference type="ARBA" id="ARBA00022679"/>
    </source>
</evidence>
<protein>
    <recommendedName>
        <fullName evidence="4">tRNA 5-carboxymethoxyuridine methyltransferase</fullName>
        <ecNumber evidence="4">2.1.1.-</ecNumber>
    </recommendedName>
    <alternativeName>
        <fullName evidence="4">cmo5U methyltransferase</fullName>
    </alternativeName>
</protein>
<dbReference type="InterPro" id="IPR033664">
    <property type="entry name" value="Cmo5U_methylTrfase"/>
</dbReference>
<keyword evidence="2 4" id="KW-0808">Transferase</keyword>
<evidence type="ECO:0000256" key="1">
    <source>
        <dbReference type="ARBA" id="ARBA00022603"/>
    </source>
</evidence>
<comment type="caution">
    <text evidence="4">Lacks conserved residue(s) required for the propagation of feature annotation.</text>
</comment>
<dbReference type="GO" id="GO:0006400">
    <property type="term" value="P:tRNA modification"/>
    <property type="evidence" value="ECO:0007669"/>
    <property type="project" value="UniProtKB-UniRule"/>
</dbReference>